<sequence length="60" mass="6423">MKASLVYIQGESGSDQLCLPEGVPAQGNRDARPAPSLFYYLTSNSLPDSSAGQRFFALSL</sequence>
<organism evidence="1">
    <name type="scientific">marine sediment metagenome</name>
    <dbReference type="NCBI Taxonomy" id="412755"/>
    <lineage>
        <taxon>unclassified sequences</taxon>
        <taxon>metagenomes</taxon>
        <taxon>ecological metagenomes</taxon>
    </lineage>
</organism>
<comment type="caution">
    <text evidence="1">The sequence shown here is derived from an EMBL/GenBank/DDBJ whole genome shotgun (WGS) entry which is preliminary data.</text>
</comment>
<gene>
    <name evidence="1" type="ORF">LCGC14_0356550</name>
</gene>
<evidence type="ECO:0000313" key="1">
    <source>
        <dbReference type="EMBL" id="KKN77795.1"/>
    </source>
</evidence>
<protein>
    <submittedName>
        <fullName evidence="1">Uncharacterized protein</fullName>
    </submittedName>
</protein>
<dbReference type="EMBL" id="LAZR01000273">
    <property type="protein sequence ID" value="KKN77795.1"/>
    <property type="molecule type" value="Genomic_DNA"/>
</dbReference>
<accession>A0A0F9T9C4</accession>
<dbReference type="AlphaFoldDB" id="A0A0F9T9C4"/>
<reference evidence="1" key="1">
    <citation type="journal article" date="2015" name="Nature">
        <title>Complex archaea that bridge the gap between prokaryotes and eukaryotes.</title>
        <authorList>
            <person name="Spang A."/>
            <person name="Saw J.H."/>
            <person name="Jorgensen S.L."/>
            <person name="Zaremba-Niedzwiedzka K."/>
            <person name="Martijn J."/>
            <person name="Lind A.E."/>
            <person name="van Eijk R."/>
            <person name="Schleper C."/>
            <person name="Guy L."/>
            <person name="Ettema T.J."/>
        </authorList>
    </citation>
    <scope>NUCLEOTIDE SEQUENCE</scope>
</reference>
<proteinExistence type="predicted"/>
<name>A0A0F9T9C4_9ZZZZ</name>